<gene>
    <name evidence="5" type="ORF">ES676_11020</name>
</gene>
<proteinExistence type="predicted"/>
<feature type="transmembrane region" description="Helical" evidence="2">
    <location>
        <begin position="904"/>
        <end position="921"/>
    </location>
</feature>
<evidence type="ECO:0000259" key="4">
    <source>
        <dbReference type="Pfam" id="PF12770"/>
    </source>
</evidence>
<comment type="caution">
    <text evidence="5">The sequence shown here is derived from an EMBL/GenBank/DDBJ whole genome shotgun (WGS) entry which is preliminary data.</text>
</comment>
<dbReference type="SMART" id="SM00028">
    <property type="entry name" value="TPR"/>
    <property type="match status" value="4"/>
</dbReference>
<keyword evidence="6" id="KW-1185">Reference proteome</keyword>
<dbReference type="EMBL" id="VSKM01000011">
    <property type="protein sequence ID" value="TYB72493.1"/>
    <property type="molecule type" value="Genomic_DNA"/>
</dbReference>
<evidence type="ECO:0000313" key="5">
    <source>
        <dbReference type="EMBL" id="TYB72493.1"/>
    </source>
</evidence>
<evidence type="ECO:0000256" key="3">
    <source>
        <dbReference type="SAM" id="SignalP"/>
    </source>
</evidence>
<dbReference type="SUPFAM" id="SSF48452">
    <property type="entry name" value="TPR-like"/>
    <property type="match status" value="2"/>
</dbReference>
<dbReference type="InterPro" id="IPR019734">
    <property type="entry name" value="TPR_rpt"/>
</dbReference>
<sequence>MVFKPRNITFKLIEHSLMSLFFMLFTISICAQNESEDIHSMFKKMTTYMYTNKDSTFHYSNAIVSASKDPNTYTNVIYAYLYANKSAAYFNDFCTLKRNIEKIDSIFSAREDALSQLDRLYYIKNSANYDKGVYFYKLNDYTKARDALKSIIDVSQSDPRAINNNPNNDLVYGAYTTIAKMYSNDGKYEMAKDYYSKAIRFLNTHAEDAYSVFKLNRIYSLIGEIYKKQNQPLVSNTYYKKSLKQSIVFNNANGILTEANTIAENYISLKLTDSAEFYLKQMAPFLEDSNPYTYKYYKTVAQLAHLYNDTVAVVANFNKALLLNTAKWNTKKHIETAEIYQELSKFYSAIQQYPKALLQINKAIENVSGDNVISSSVNNTMLFRLLKIKAQLLNTIRDYENALKTVHRAVAILDILKPSFKNNTDKLLLINDAYPLIETGLDATYNLYGETKNEALIDHAFFLTEKNKSVLLLDALLTSEAFTYANIPNHIIEKEHILKYQITALEKELNTNTNTDKKDELFELQLEYRELIEGLEKDHINYYNLKYNQDVVTANQLQKSLKTKEAIIAFFYGNSFIYRITITNSTKELKRIRNTKALQTSLLNFQKLISSPTSNRKNLATISKELFAILMPKTFELEKIKNLVIIPDGLLNYIPFGALESLNTEYNYAIQEYEISYINSATLLEQLKGKKKNNGKLLAFAPTFAGKISTLLPLPNTAKEIRSLANHFKSDLYFDTQANLKAFDTLSSKYSILHLATHAVFNNSTPEYSYLAFSANIKNENLLYVKDLYNLKLNADLVTLSACDTGMGELKRGEGLLSLARGFYFSGASSLASTLWKINDASSSQLMDAFYSNLASGQPKDKSLQAAKLEFINSNKETGLSHPYYWSGFIISGNTTPLQTTTNYTVYIIGIVALLIILLLIKNRRKLT</sequence>
<feature type="repeat" description="TPR" evidence="1">
    <location>
        <begin position="172"/>
        <end position="205"/>
    </location>
</feature>
<keyword evidence="1" id="KW-0802">TPR repeat</keyword>
<keyword evidence="2" id="KW-1133">Transmembrane helix</keyword>
<dbReference type="Proteomes" id="UP000323324">
    <property type="component" value="Unassembled WGS sequence"/>
</dbReference>
<dbReference type="Pfam" id="PF12770">
    <property type="entry name" value="CHAT"/>
    <property type="match status" value="1"/>
</dbReference>
<dbReference type="Gene3D" id="1.25.40.10">
    <property type="entry name" value="Tetratricopeptide repeat domain"/>
    <property type="match status" value="2"/>
</dbReference>
<keyword evidence="2" id="KW-0812">Transmembrane</keyword>
<evidence type="ECO:0000256" key="2">
    <source>
        <dbReference type="SAM" id="Phobius"/>
    </source>
</evidence>
<keyword evidence="3" id="KW-0732">Signal</keyword>
<dbReference type="InterPro" id="IPR011990">
    <property type="entry name" value="TPR-like_helical_dom_sf"/>
</dbReference>
<feature type="domain" description="CHAT" evidence="4">
    <location>
        <begin position="624"/>
        <end position="894"/>
    </location>
</feature>
<dbReference type="AlphaFoldDB" id="A0A8H2QEI7"/>
<name>A0A8H2QEI7_9FLAO</name>
<dbReference type="Pfam" id="PF13181">
    <property type="entry name" value="TPR_8"/>
    <property type="match status" value="1"/>
</dbReference>
<keyword evidence="2" id="KW-0472">Membrane</keyword>
<accession>A0A8H2QEI7</accession>
<reference evidence="5 6" key="1">
    <citation type="submission" date="2019-08" db="EMBL/GenBank/DDBJ databases">
        <title>Genomes of Antarctic Bizionia species.</title>
        <authorList>
            <person name="Bowman J.P."/>
        </authorList>
    </citation>
    <scope>NUCLEOTIDE SEQUENCE [LARGE SCALE GENOMIC DNA]</scope>
    <source>
        <strain evidence="5 6">HFD</strain>
    </source>
</reference>
<dbReference type="PROSITE" id="PS50005">
    <property type="entry name" value="TPR"/>
    <property type="match status" value="1"/>
</dbReference>
<evidence type="ECO:0000313" key="6">
    <source>
        <dbReference type="Proteomes" id="UP000323324"/>
    </source>
</evidence>
<evidence type="ECO:0000256" key="1">
    <source>
        <dbReference type="PROSITE-ProRule" id="PRU00339"/>
    </source>
</evidence>
<protein>
    <submittedName>
        <fullName evidence="5">CHAT domain-containing protein</fullName>
    </submittedName>
</protein>
<dbReference type="PANTHER" id="PTHR10098">
    <property type="entry name" value="RAPSYN-RELATED"/>
    <property type="match status" value="1"/>
</dbReference>
<dbReference type="InterPro" id="IPR024983">
    <property type="entry name" value="CHAT_dom"/>
</dbReference>
<organism evidence="5 6">
    <name type="scientific">Bizionia saleffrena</name>
    <dbReference type="NCBI Taxonomy" id="291189"/>
    <lineage>
        <taxon>Bacteria</taxon>
        <taxon>Pseudomonadati</taxon>
        <taxon>Bacteroidota</taxon>
        <taxon>Flavobacteriia</taxon>
        <taxon>Flavobacteriales</taxon>
        <taxon>Flavobacteriaceae</taxon>
        <taxon>Bizionia</taxon>
    </lineage>
</organism>
<feature type="chain" id="PRO_5034541761" evidence="3">
    <location>
        <begin position="32"/>
        <end position="928"/>
    </location>
</feature>
<feature type="signal peptide" evidence="3">
    <location>
        <begin position="1"/>
        <end position="31"/>
    </location>
</feature>